<comment type="caution">
    <text evidence="1">The sequence shown here is derived from an EMBL/GenBank/DDBJ whole genome shotgun (WGS) entry which is preliminary data.</text>
</comment>
<reference evidence="1 2" key="1">
    <citation type="submission" date="2015-06" db="EMBL/GenBank/DDBJ databases">
        <title>Improved classification and identification of acetic acid bacteria using matrix-assisted laser desorption/ionization time-of-flight mass spectrometry; Gluconobacter nephelii and Gluconobacter uchimurae are later heterotypic synonyms of Gluconobacter japonicus and Gluconobacter oxydans, respectively.</title>
        <authorList>
            <person name="Li L."/>
            <person name="Cleenwerck I."/>
            <person name="De Vuyst L."/>
            <person name="Vandamme P."/>
        </authorList>
    </citation>
    <scope>NUCLEOTIDE SEQUENCE [LARGE SCALE GENOMIC DNA]</scope>
    <source>
        <strain evidence="1 2">LMG 1608</strain>
    </source>
</reference>
<organism evidence="1 2">
    <name type="scientific">Acetobacter cerevisiae</name>
    <dbReference type="NCBI Taxonomy" id="178900"/>
    <lineage>
        <taxon>Bacteria</taxon>
        <taxon>Pseudomonadati</taxon>
        <taxon>Pseudomonadota</taxon>
        <taxon>Alphaproteobacteria</taxon>
        <taxon>Acetobacterales</taxon>
        <taxon>Acetobacteraceae</taxon>
        <taxon>Acetobacter</taxon>
    </lineage>
</organism>
<proteinExistence type="predicted"/>
<dbReference type="AlphaFoldDB" id="A0A149URC8"/>
<name>A0A149URC8_9PROT</name>
<protein>
    <submittedName>
        <fullName evidence="1">Uncharacterized protein</fullName>
    </submittedName>
</protein>
<evidence type="ECO:0000313" key="2">
    <source>
        <dbReference type="Proteomes" id="UP000075312"/>
    </source>
</evidence>
<dbReference type="EMBL" id="LHZY01000069">
    <property type="protein sequence ID" value="KXV70468.1"/>
    <property type="molecule type" value="Genomic_DNA"/>
</dbReference>
<gene>
    <name evidence="1" type="ORF">AD952_12875</name>
</gene>
<accession>A0A149URC8</accession>
<sequence length="105" mass="11867">MMLDPFLVFEHRRVRLGAAQTATVPRSGRINAARSHAQTAQPASMARTRVDPPVAGWAAPSQPLPFYRVFLFTRFFFLSGFFSYRVPALIRFFALIPLQKPPMEG</sequence>
<evidence type="ECO:0000313" key="1">
    <source>
        <dbReference type="EMBL" id="KXV70468.1"/>
    </source>
</evidence>
<dbReference type="PATRIC" id="fig|178900.6.peg.12"/>
<dbReference type="Proteomes" id="UP000075312">
    <property type="component" value="Unassembled WGS sequence"/>
</dbReference>